<name>A0A6C0KU53_9ZZZZ</name>
<accession>A0A6C0KU53</accession>
<protein>
    <submittedName>
        <fullName evidence="2">Uncharacterized protein</fullName>
    </submittedName>
</protein>
<evidence type="ECO:0000256" key="1">
    <source>
        <dbReference type="SAM" id="MobiDB-lite"/>
    </source>
</evidence>
<organism evidence="2">
    <name type="scientific">viral metagenome</name>
    <dbReference type="NCBI Taxonomy" id="1070528"/>
    <lineage>
        <taxon>unclassified sequences</taxon>
        <taxon>metagenomes</taxon>
        <taxon>organismal metagenomes</taxon>
    </lineage>
</organism>
<dbReference type="EMBL" id="MN740970">
    <property type="protein sequence ID" value="QHU20666.1"/>
    <property type="molecule type" value="Genomic_DNA"/>
</dbReference>
<dbReference type="AlphaFoldDB" id="A0A6C0KU53"/>
<reference evidence="2" key="1">
    <citation type="journal article" date="2020" name="Nature">
        <title>Giant virus diversity and host interactions through global metagenomics.</title>
        <authorList>
            <person name="Schulz F."/>
            <person name="Roux S."/>
            <person name="Paez-Espino D."/>
            <person name="Jungbluth S."/>
            <person name="Walsh D.A."/>
            <person name="Denef V.J."/>
            <person name="McMahon K.D."/>
            <person name="Konstantinidis K.T."/>
            <person name="Eloe-Fadrosh E.A."/>
            <person name="Kyrpides N.C."/>
            <person name="Woyke T."/>
        </authorList>
    </citation>
    <scope>NUCLEOTIDE SEQUENCE</scope>
    <source>
        <strain evidence="2">GVMAG-S-3300013093-109</strain>
    </source>
</reference>
<feature type="region of interest" description="Disordered" evidence="1">
    <location>
        <begin position="130"/>
        <end position="184"/>
    </location>
</feature>
<evidence type="ECO:0000313" key="2">
    <source>
        <dbReference type="EMBL" id="QHU20666.1"/>
    </source>
</evidence>
<feature type="compositionally biased region" description="Basic and acidic residues" evidence="1">
    <location>
        <begin position="157"/>
        <end position="184"/>
    </location>
</feature>
<sequence length="323" mass="34909">MSTPVEIIIQMMSAMTATELCTVMKAGADLLTKGAKSSASKGSRATGVVPPQLAKNKEWVDIVFVNAKENGWETFDAKNGDEIVEMEASVETEEGPRFEDGSEFTMKDAMSLAKHLKDSESELWVAFSESYDEDHPKEASASAAPVRRTRAEISAAAEERKARLEAEKEERAAKRAEEKALRDAKKAEEAEARAIAKAEREAKAAAAKAEKEAAKSAKLPAAVSAATSARLAALITKVKPTAVATAAVSEPAKKVAVLPWKVPADGAFKLFPHKGKVYMANNKYHVYTKGAVQGERGDWVGQYIPSENRIDDEVEEPVDEDAE</sequence>
<proteinExistence type="predicted"/>